<keyword evidence="1" id="KW-1133">Transmembrane helix</keyword>
<comment type="caution">
    <text evidence="2">The sequence shown here is derived from an EMBL/GenBank/DDBJ whole genome shotgun (WGS) entry which is preliminary data.</text>
</comment>
<dbReference type="RefSeq" id="WP_182482765.1">
    <property type="nucleotide sequence ID" value="NZ_QWLA01000037.1"/>
</dbReference>
<evidence type="ECO:0000256" key="1">
    <source>
        <dbReference type="SAM" id="Phobius"/>
    </source>
</evidence>
<protein>
    <submittedName>
        <fullName evidence="2">Uncharacterized protein</fullName>
    </submittedName>
</protein>
<accession>A0A399EQK7</accession>
<name>A0A399EQK7_9DEIN</name>
<reference evidence="2 3" key="1">
    <citation type="submission" date="2018-08" db="EMBL/GenBank/DDBJ databases">
        <title>Meiothermus roseus NBRC 110900 genome sequencing project.</title>
        <authorList>
            <person name="Da Costa M.S."/>
            <person name="Albuquerque L."/>
            <person name="Raposo P."/>
            <person name="Froufe H.J.C."/>
            <person name="Barroso C.S."/>
            <person name="Egas C."/>
        </authorList>
    </citation>
    <scope>NUCLEOTIDE SEQUENCE [LARGE SCALE GENOMIC DNA]</scope>
    <source>
        <strain evidence="2 3">NBRC 110900</strain>
    </source>
</reference>
<keyword evidence="1" id="KW-0472">Membrane</keyword>
<dbReference type="AlphaFoldDB" id="A0A399EQK7"/>
<keyword evidence="1" id="KW-0812">Transmembrane</keyword>
<keyword evidence="3" id="KW-1185">Reference proteome</keyword>
<sequence>MHPKREPKLGWRDMLAMVAILYQLILLPVMLVLGGVGLILLLIDFHLR</sequence>
<dbReference type="Proteomes" id="UP000265341">
    <property type="component" value="Unassembled WGS sequence"/>
</dbReference>
<proteinExistence type="predicted"/>
<gene>
    <name evidence="2" type="ORF">Mrose_02054</name>
</gene>
<organism evidence="2 3">
    <name type="scientific">Calidithermus roseus</name>
    <dbReference type="NCBI Taxonomy" id="1644118"/>
    <lineage>
        <taxon>Bacteria</taxon>
        <taxon>Thermotogati</taxon>
        <taxon>Deinococcota</taxon>
        <taxon>Deinococci</taxon>
        <taxon>Thermales</taxon>
        <taxon>Thermaceae</taxon>
        <taxon>Calidithermus</taxon>
    </lineage>
</organism>
<evidence type="ECO:0000313" key="2">
    <source>
        <dbReference type="EMBL" id="RIH85826.1"/>
    </source>
</evidence>
<evidence type="ECO:0000313" key="3">
    <source>
        <dbReference type="Proteomes" id="UP000265341"/>
    </source>
</evidence>
<dbReference type="EMBL" id="QWLA01000037">
    <property type="protein sequence ID" value="RIH85826.1"/>
    <property type="molecule type" value="Genomic_DNA"/>
</dbReference>
<feature type="transmembrane region" description="Helical" evidence="1">
    <location>
        <begin position="20"/>
        <end position="43"/>
    </location>
</feature>